<evidence type="ECO:0000259" key="5">
    <source>
        <dbReference type="Pfam" id="PF00884"/>
    </source>
</evidence>
<evidence type="ECO:0000313" key="6">
    <source>
        <dbReference type="EMBL" id="RMA82593.1"/>
    </source>
</evidence>
<keyword evidence="3" id="KW-0378">Hydrolase</keyword>
<dbReference type="OrthoDB" id="974590at2"/>
<dbReference type="InterPro" id="IPR017850">
    <property type="entry name" value="Alkaline_phosphatase_core_sf"/>
</dbReference>
<dbReference type="SUPFAM" id="SSF53649">
    <property type="entry name" value="Alkaline phosphatase-like"/>
    <property type="match status" value="1"/>
</dbReference>
<dbReference type="GO" id="GO:0016787">
    <property type="term" value="F:hydrolase activity"/>
    <property type="evidence" value="ECO:0007669"/>
    <property type="project" value="UniProtKB-KW"/>
</dbReference>
<dbReference type="CDD" id="cd16025">
    <property type="entry name" value="PAS_like"/>
    <property type="match status" value="1"/>
</dbReference>
<keyword evidence="7" id="KW-1185">Reference proteome</keyword>
<name>A0A3M0ABQ1_9GAMM</name>
<keyword evidence="4" id="KW-0106">Calcium</keyword>
<protein>
    <submittedName>
        <fullName evidence="6">Arylsulfatase</fullName>
    </submittedName>
</protein>
<proteinExistence type="inferred from homology"/>
<dbReference type="Gene3D" id="3.30.1120.10">
    <property type="match status" value="1"/>
</dbReference>
<gene>
    <name evidence="6" type="ORF">DFR27_0544</name>
</gene>
<dbReference type="PROSITE" id="PS00523">
    <property type="entry name" value="SULFATASE_1"/>
    <property type="match status" value="1"/>
</dbReference>
<dbReference type="AlphaFoldDB" id="A0A3M0ABQ1"/>
<dbReference type="Pfam" id="PF00884">
    <property type="entry name" value="Sulfatase"/>
    <property type="match status" value="1"/>
</dbReference>
<dbReference type="RefSeq" id="WP_121875916.1">
    <property type="nucleotide sequence ID" value="NZ_REFJ01000001.1"/>
</dbReference>
<evidence type="ECO:0000256" key="3">
    <source>
        <dbReference type="ARBA" id="ARBA00022801"/>
    </source>
</evidence>
<reference evidence="6 7" key="1">
    <citation type="submission" date="2018-10" db="EMBL/GenBank/DDBJ databases">
        <title>Genomic Encyclopedia of Type Strains, Phase IV (KMG-IV): sequencing the most valuable type-strain genomes for metagenomic binning, comparative biology and taxonomic classification.</title>
        <authorList>
            <person name="Goeker M."/>
        </authorList>
    </citation>
    <scope>NUCLEOTIDE SEQUENCE [LARGE SCALE GENOMIC DNA]</scope>
    <source>
        <strain evidence="6 7">DSM 25080</strain>
    </source>
</reference>
<evidence type="ECO:0000313" key="7">
    <source>
        <dbReference type="Proteomes" id="UP000267187"/>
    </source>
</evidence>
<dbReference type="EMBL" id="REFJ01000001">
    <property type="protein sequence ID" value="RMA82593.1"/>
    <property type="molecule type" value="Genomic_DNA"/>
</dbReference>
<keyword evidence="2" id="KW-0479">Metal-binding</keyword>
<dbReference type="PANTHER" id="PTHR42693">
    <property type="entry name" value="ARYLSULFATASE FAMILY MEMBER"/>
    <property type="match status" value="1"/>
</dbReference>
<dbReference type="Gene3D" id="3.40.720.10">
    <property type="entry name" value="Alkaline Phosphatase, subunit A"/>
    <property type="match status" value="1"/>
</dbReference>
<dbReference type="PANTHER" id="PTHR42693:SF43">
    <property type="entry name" value="BLL2667 PROTEIN"/>
    <property type="match status" value="1"/>
</dbReference>
<comment type="caution">
    <text evidence="6">The sequence shown here is derived from an EMBL/GenBank/DDBJ whole genome shotgun (WGS) entry which is preliminary data.</text>
</comment>
<dbReference type="Proteomes" id="UP000267187">
    <property type="component" value="Unassembled WGS sequence"/>
</dbReference>
<dbReference type="InterPro" id="IPR024607">
    <property type="entry name" value="Sulfatase_CS"/>
</dbReference>
<evidence type="ECO:0000256" key="1">
    <source>
        <dbReference type="ARBA" id="ARBA00008779"/>
    </source>
</evidence>
<organism evidence="6 7">
    <name type="scientific">Umboniibacter marinipuniceus</name>
    <dbReference type="NCBI Taxonomy" id="569599"/>
    <lineage>
        <taxon>Bacteria</taxon>
        <taxon>Pseudomonadati</taxon>
        <taxon>Pseudomonadota</taxon>
        <taxon>Gammaproteobacteria</taxon>
        <taxon>Cellvibrionales</taxon>
        <taxon>Cellvibrionaceae</taxon>
        <taxon>Umboniibacter</taxon>
    </lineage>
</organism>
<dbReference type="PROSITE" id="PS51257">
    <property type="entry name" value="PROKAR_LIPOPROTEIN"/>
    <property type="match status" value="1"/>
</dbReference>
<dbReference type="InterPro" id="IPR050738">
    <property type="entry name" value="Sulfatase"/>
</dbReference>
<comment type="similarity">
    <text evidence="1">Belongs to the sulfatase family.</text>
</comment>
<dbReference type="InterPro" id="IPR000917">
    <property type="entry name" value="Sulfatase_N"/>
</dbReference>
<sequence length="783" mass="87610">MKKTLLALGCLVAFTGCSPQDDNKPAPNDSAAHSGVSVNADGVMVKEVEGFGGVIAERYEDSQEWWPEEPRPADDAPNVLLIVLDDVGFAQIGSFGGLVNTPNIDRLAANGLRFNNFHTGALCSPSRAALMAGRNTHSIGLGSHALTAMGFPGYNAVMPESAKSVANYLGEEGYVNYAIGKWDHTPLYEVSQVGPFDRWPSGEGFHHAYTFMAADVHQFVPVMWNDHSPEPNRTSRHLDIDLADRAIEWVTGHKSLKAEDPFMMLWASGSMHSPHHAPDDYLDKYVGVFDEGWDVVRERIHQRQLEMGVIPAGTELTQRAEAIPAWDSLPDEEKRLYTRQMEVFAAQLELVDEQIGRIVDELERIGELDNTLIFVTADNGASGEGGLQGTFNETYVLNGLQTELEANLRHLDDWGKANTYPHYHAGWALAGNTPFQYFKQSVHRGGQSDFLVVHWPNGIEDKGAVRSQYHHIIDIAPTIMDVASAEVPAEYHGIEQQPMDGTSMRYAFNNPEAPSQRTRQYYEMFGNRGIYAEGWKAVSLHGQRMPWITNSVSPFEDDVWELYNIEEDFSEANNLADEYPEKLAEMIAIFEEEAWKYNVYPLYDDMIQRLAKQSDRLFGDQTEFTYYWPGAVRIAEKTSAPVKNRSHTIETSIDYASGDEGVIVAVGGMTGGYSMFIQDDKVYYDYNFLDGVHYILESPVIGDGEVNVLFDFQKTGEFAGIGKLYINGELVDTVEMPQMHISTYSLAETFDIGIDNGTQVSKLYTDPFEYTGRLDRVHINLTD</sequence>
<dbReference type="GO" id="GO:0046872">
    <property type="term" value="F:metal ion binding"/>
    <property type="evidence" value="ECO:0007669"/>
    <property type="project" value="UniProtKB-KW"/>
</dbReference>
<accession>A0A3M0ABQ1</accession>
<evidence type="ECO:0000256" key="2">
    <source>
        <dbReference type="ARBA" id="ARBA00022723"/>
    </source>
</evidence>
<evidence type="ECO:0000256" key="4">
    <source>
        <dbReference type="ARBA" id="ARBA00022837"/>
    </source>
</evidence>
<feature type="domain" description="Sulfatase N-terminal" evidence="5">
    <location>
        <begin position="77"/>
        <end position="483"/>
    </location>
</feature>